<feature type="region of interest" description="Disordered" evidence="6">
    <location>
        <begin position="1"/>
        <end position="37"/>
    </location>
</feature>
<reference evidence="9 10" key="1">
    <citation type="submission" date="2023-02" db="EMBL/GenBank/DDBJ databases">
        <title>Bacterial whole genomic sequence of Curvibacter sp. HBC61.</title>
        <authorList>
            <person name="Le V."/>
            <person name="Ko S.-R."/>
            <person name="Ahn C.-Y."/>
            <person name="Oh H.-M."/>
        </authorList>
    </citation>
    <scope>NUCLEOTIDE SEQUENCE [LARGE SCALE GENOMIC DNA]</scope>
    <source>
        <strain evidence="9 10">HBC61</strain>
    </source>
</reference>
<proteinExistence type="inferred from homology"/>
<keyword evidence="9" id="KW-0966">Cell projection</keyword>
<evidence type="ECO:0000256" key="4">
    <source>
        <dbReference type="ARBA" id="ARBA00024746"/>
    </source>
</evidence>
<dbReference type="InterPro" id="IPR025963">
    <property type="entry name" value="FLgD_Tudor"/>
</dbReference>
<evidence type="ECO:0000313" key="10">
    <source>
        <dbReference type="Proteomes" id="UP001528673"/>
    </source>
</evidence>
<keyword evidence="10" id="KW-1185">Reference proteome</keyword>
<comment type="function">
    <text evidence="4 5">Required for flagellar hook formation. May act as a scaffolding protein.</text>
</comment>
<evidence type="ECO:0000256" key="5">
    <source>
        <dbReference type="RuleBase" id="RU362076"/>
    </source>
</evidence>
<feature type="domain" description="FlgD Tudor-like" evidence="8">
    <location>
        <begin position="96"/>
        <end position="229"/>
    </location>
</feature>
<dbReference type="RefSeq" id="WP_273952898.1">
    <property type="nucleotide sequence ID" value="NZ_JAQSIP010000008.1"/>
</dbReference>
<keyword evidence="9" id="KW-0969">Cilium</keyword>
<feature type="domain" description="FlgD/Vpr Ig-like" evidence="7">
    <location>
        <begin position="122"/>
        <end position="188"/>
    </location>
</feature>
<evidence type="ECO:0000259" key="7">
    <source>
        <dbReference type="Pfam" id="PF13860"/>
    </source>
</evidence>
<comment type="caution">
    <text evidence="9">The sequence shown here is derived from an EMBL/GenBank/DDBJ whole genome shotgun (WGS) entry which is preliminary data.</text>
</comment>
<dbReference type="Pfam" id="PF13861">
    <property type="entry name" value="FLgD_tudor"/>
    <property type="match status" value="1"/>
</dbReference>
<comment type="similarity">
    <text evidence="1 5">Belongs to the FlgD family.</text>
</comment>
<protein>
    <recommendedName>
        <fullName evidence="2 5">Basal-body rod modification protein FlgD</fullName>
    </recommendedName>
</protein>
<evidence type="ECO:0000313" key="9">
    <source>
        <dbReference type="EMBL" id="MDD0840142.1"/>
    </source>
</evidence>
<sequence>MSNISVDASGNYSYTTNSSTASTGSSTSANGLENTSPADQQDRFLKLLVAQMTHQDPMNPVDNAQMTSQIAQINTVTGIQQLNSTLQTMASQFSSMQLMQGGSLIGHEVLTSGNTLGTSTDSAGKVTAKGTYDLPSNAADVQVQISTASGQLLATVPMGTQSAGRHDVSWDASSYKGKEALKYTVVAKNGSASVTPTTYSHDKVSSVGTSNGALAITLQNGGTVSYDKIVSVY</sequence>
<evidence type="ECO:0000259" key="8">
    <source>
        <dbReference type="Pfam" id="PF13861"/>
    </source>
</evidence>
<accession>A0ABT5N4X0</accession>
<dbReference type="EMBL" id="JAQSIP010000008">
    <property type="protein sequence ID" value="MDD0840142.1"/>
    <property type="molecule type" value="Genomic_DNA"/>
</dbReference>
<dbReference type="Pfam" id="PF03963">
    <property type="entry name" value="FlgD"/>
    <property type="match status" value="1"/>
</dbReference>
<dbReference type="Pfam" id="PF13860">
    <property type="entry name" value="FlgD_ig"/>
    <property type="match status" value="1"/>
</dbReference>
<feature type="compositionally biased region" description="Low complexity" evidence="6">
    <location>
        <begin position="8"/>
        <end position="31"/>
    </location>
</feature>
<evidence type="ECO:0000256" key="3">
    <source>
        <dbReference type="ARBA" id="ARBA00022795"/>
    </source>
</evidence>
<evidence type="ECO:0000256" key="6">
    <source>
        <dbReference type="SAM" id="MobiDB-lite"/>
    </source>
</evidence>
<keyword evidence="3 5" id="KW-1005">Bacterial flagellum biogenesis</keyword>
<keyword evidence="9" id="KW-0282">Flagellum</keyword>
<organism evidence="9 10">
    <name type="scientific">Curvibacter cyanobacteriorum</name>
    <dbReference type="NCBI Taxonomy" id="3026422"/>
    <lineage>
        <taxon>Bacteria</taxon>
        <taxon>Pseudomonadati</taxon>
        <taxon>Pseudomonadota</taxon>
        <taxon>Betaproteobacteria</taxon>
        <taxon>Burkholderiales</taxon>
        <taxon>Comamonadaceae</taxon>
        <taxon>Curvibacter</taxon>
    </lineage>
</organism>
<evidence type="ECO:0000256" key="1">
    <source>
        <dbReference type="ARBA" id="ARBA00010577"/>
    </source>
</evidence>
<gene>
    <name evidence="9" type="ORF">PSQ40_16270</name>
</gene>
<dbReference type="Gene3D" id="2.30.30.910">
    <property type="match status" value="1"/>
</dbReference>
<dbReference type="InterPro" id="IPR025965">
    <property type="entry name" value="FlgD/Vpr_Ig-like"/>
</dbReference>
<dbReference type="Gene3D" id="2.60.40.4070">
    <property type="match status" value="1"/>
</dbReference>
<dbReference type="Proteomes" id="UP001528673">
    <property type="component" value="Unassembled WGS sequence"/>
</dbReference>
<name>A0ABT5N4X0_9BURK</name>
<evidence type="ECO:0000256" key="2">
    <source>
        <dbReference type="ARBA" id="ARBA00016013"/>
    </source>
</evidence>
<dbReference type="InterPro" id="IPR005648">
    <property type="entry name" value="FlgD"/>
</dbReference>